<keyword evidence="2" id="KW-0805">Transcription regulation</keyword>
<comment type="caution">
    <text evidence="6">The sequence shown here is derived from an EMBL/GenBank/DDBJ whole genome shotgun (WGS) entry which is preliminary data.</text>
</comment>
<accession>A0ABS1W289</accession>
<reference evidence="6 7" key="1">
    <citation type="submission" date="2021-01" db="EMBL/GenBank/DDBJ databases">
        <title>Actinoplanes sp. nov. LDG1-01 isolated from lichen.</title>
        <authorList>
            <person name="Saeng-In P."/>
            <person name="Phongsopitanun W."/>
            <person name="Kanchanasin P."/>
            <person name="Yuki M."/>
            <person name="Kudo T."/>
            <person name="Ohkuma M."/>
            <person name="Tanasupawat S."/>
        </authorList>
    </citation>
    <scope>NUCLEOTIDE SEQUENCE [LARGE SCALE GENOMIC DNA]</scope>
    <source>
        <strain evidence="6 7">LDG1-01</strain>
    </source>
</reference>
<dbReference type="PANTHER" id="PTHR30204">
    <property type="entry name" value="REDOX-CYCLING DRUG-SENSING TRANSCRIPTIONAL ACTIVATOR SOXR"/>
    <property type="match status" value="1"/>
</dbReference>
<dbReference type="InterPro" id="IPR009061">
    <property type="entry name" value="DNA-bd_dom_put_sf"/>
</dbReference>
<evidence type="ECO:0000259" key="5">
    <source>
        <dbReference type="PROSITE" id="PS50937"/>
    </source>
</evidence>
<keyword evidence="1" id="KW-0678">Repressor</keyword>
<dbReference type="InterPro" id="IPR047057">
    <property type="entry name" value="MerR_fam"/>
</dbReference>
<keyword evidence="4" id="KW-0804">Transcription</keyword>
<name>A0ABS1W289_9ACTN</name>
<evidence type="ECO:0000256" key="1">
    <source>
        <dbReference type="ARBA" id="ARBA00022491"/>
    </source>
</evidence>
<evidence type="ECO:0000313" key="6">
    <source>
        <dbReference type="EMBL" id="MBL7260850.1"/>
    </source>
</evidence>
<feature type="domain" description="HTH merR-type" evidence="5">
    <location>
        <begin position="5"/>
        <end position="46"/>
    </location>
</feature>
<evidence type="ECO:0000256" key="2">
    <source>
        <dbReference type="ARBA" id="ARBA00023015"/>
    </source>
</evidence>
<keyword evidence="3 6" id="KW-0238">DNA-binding</keyword>
<evidence type="ECO:0000256" key="3">
    <source>
        <dbReference type="ARBA" id="ARBA00023125"/>
    </source>
</evidence>
<dbReference type="Proteomes" id="UP000598996">
    <property type="component" value="Unassembled WGS sequence"/>
</dbReference>
<protein>
    <submittedName>
        <fullName evidence="6">MerR family DNA-binding transcriptional regulator</fullName>
    </submittedName>
</protein>
<dbReference type="PROSITE" id="PS50937">
    <property type="entry name" value="HTH_MERR_2"/>
    <property type="match status" value="1"/>
</dbReference>
<organism evidence="6 7">
    <name type="scientific">Paractinoplanes lichenicola</name>
    <dbReference type="NCBI Taxonomy" id="2802976"/>
    <lineage>
        <taxon>Bacteria</taxon>
        <taxon>Bacillati</taxon>
        <taxon>Actinomycetota</taxon>
        <taxon>Actinomycetes</taxon>
        <taxon>Micromonosporales</taxon>
        <taxon>Micromonosporaceae</taxon>
        <taxon>Paractinoplanes</taxon>
    </lineage>
</organism>
<dbReference type="SMART" id="SM00422">
    <property type="entry name" value="HTH_MERR"/>
    <property type="match status" value="1"/>
</dbReference>
<evidence type="ECO:0000313" key="7">
    <source>
        <dbReference type="Proteomes" id="UP000598996"/>
    </source>
</evidence>
<proteinExistence type="predicted"/>
<dbReference type="Gene3D" id="1.10.1660.10">
    <property type="match status" value="1"/>
</dbReference>
<dbReference type="InterPro" id="IPR000551">
    <property type="entry name" value="MerR-type_HTH_dom"/>
</dbReference>
<dbReference type="Pfam" id="PF00376">
    <property type="entry name" value="MerR"/>
    <property type="match status" value="1"/>
</dbReference>
<dbReference type="PANTHER" id="PTHR30204:SF69">
    <property type="entry name" value="MERR-FAMILY TRANSCRIPTIONAL REGULATOR"/>
    <property type="match status" value="1"/>
</dbReference>
<dbReference type="SUPFAM" id="SSF46955">
    <property type="entry name" value="Putative DNA-binding domain"/>
    <property type="match status" value="1"/>
</dbReference>
<dbReference type="EMBL" id="JAENHO010000016">
    <property type="protein sequence ID" value="MBL7260850.1"/>
    <property type="molecule type" value="Genomic_DNA"/>
</dbReference>
<dbReference type="RefSeq" id="WP_202997583.1">
    <property type="nucleotide sequence ID" value="NZ_JAENHO010000016.1"/>
</dbReference>
<sequence length="67" mass="7679">MTKAGWSTRELAEIAGTTQKAIRYYHRVGLLTEPDRTTGGYRKYTQGPQHSTICGRSRIRHFAARRI</sequence>
<gene>
    <name evidence="6" type="ORF">JKJ07_41850</name>
</gene>
<dbReference type="GO" id="GO:0003677">
    <property type="term" value="F:DNA binding"/>
    <property type="evidence" value="ECO:0007669"/>
    <property type="project" value="UniProtKB-KW"/>
</dbReference>
<evidence type="ECO:0000256" key="4">
    <source>
        <dbReference type="ARBA" id="ARBA00023163"/>
    </source>
</evidence>
<keyword evidence="7" id="KW-1185">Reference proteome</keyword>